<keyword evidence="2" id="KW-1185">Reference proteome</keyword>
<organism evidence="1 2">
    <name type="scientific">Melittangium boletus DSM 14713</name>
    <dbReference type="NCBI Taxonomy" id="1294270"/>
    <lineage>
        <taxon>Bacteria</taxon>
        <taxon>Pseudomonadati</taxon>
        <taxon>Myxococcota</taxon>
        <taxon>Myxococcia</taxon>
        <taxon>Myxococcales</taxon>
        <taxon>Cystobacterineae</taxon>
        <taxon>Archangiaceae</taxon>
        <taxon>Melittangium</taxon>
    </lineage>
</organism>
<proteinExistence type="predicted"/>
<dbReference type="AlphaFoldDB" id="A0A250IBR6"/>
<dbReference type="Proteomes" id="UP000217289">
    <property type="component" value="Chromosome"/>
</dbReference>
<dbReference type="PROSITE" id="PS51257">
    <property type="entry name" value="PROKAR_LIPOPROTEIN"/>
    <property type="match status" value="1"/>
</dbReference>
<dbReference type="KEGG" id="mbd:MEBOL_002122"/>
<sequence>MSRHSVDTRPVDTRRPLRAGALALAALMLVTACATGAPMGGGLTASPYRPPVPHDLSESSALEAEAKDGSQEGEAFFAKLPMDFAPVQVSDAEFSAAMTTLWLNMPLRVAASRPPLYVGRRLALASAPLSGEAWQSDLAKSYGHFCERCGTPGDCLTLFEDGPRIRDDDKRSLALALAVGPALEGVSAEVRAMLDPTRMLAMLSMSITVYMALLVAPVPEPITKGAALMFSAALWGYLGYEFFDLLRAYARLYEDAPRASTFAELREIGERFGRVIGPNSVRILVIVGTAAIGETVALASKAPKLPGFAQASERVAAHTGLGLLETVTGAERLIVSVPEGTIRVVLAPHAVAMAARGVAAGSPAPTRGKLLPNGHRAWGSFGGFKSAMGKAGPGKEWHHIVEKTPGNAKRFGGEALHNTENITALDKALHTRVSAFYSAIKPRITNSKTLTVRQWLSTLSYEAQREFGLLAIKNLAGGIW</sequence>
<dbReference type="EMBL" id="CP022163">
    <property type="protein sequence ID" value="ATB28673.1"/>
    <property type="molecule type" value="Genomic_DNA"/>
</dbReference>
<evidence type="ECO:0000313" key="1">
    <source>
        <dbReference type="EMBL" id="ATB28673.1"/>
    </source>
</evidence>
<reference evidence="1 2" key="1">
    <citation type="submission" date="2017-06" db="EMBL/GenBank/DDBJ databases">
        <authorList>
            <person name="Kim H.J."/>
            <person name="Triplett B.A."/>
        </authorList>
    </citation>
    <scope>NUCLEOTIDE SEQUENCE [LARGE SCALE GENOMIC DNA]</scope>
    <source>
        <strain evidence="1 2">DSM 14713</strain>
    </source>
</reference>
<protein>
    <recommendedName>
        <fullName evidence="3">Lipoprotein</fullName>
    </recommendedName>
</protein>
<name>A0A250IBR6_9BACT</name>
<evidence type="ECO:0008006" key="3">
    <source>
        <dbReference type="Google" id="ProtNLM"/>
    </source>
</evidence>
<accession>A0A250IBR6</accession>
<gene>
    <name evidence="1" type="ORF">MEBOL_002122</name>
</gene>
<evidence type="ECO:0000313" key="2">
    <source>
        <dbReference type="Proteomes" id="UP000217289"/>
    </source>
</evidence>